<evidence type="ECO:0000256" key="5">
    <source>
        <dbReference type="ARBA" id="ARBA00013376"/>
    </source>
</evidence>
<dbReference type="AlphaFoldDB" id="A0A0K2X4G2"/>
<dbReference type="EMBL" id="CDMH01000012">
    <property type="protein sequence ID" value="CRF42085.1"/>
    <property type="molecule type" value="Genomic_DNA"/>
</dbReference>
<dbReference type="Pfam" id="PF03447">
    <property type="entry name" value="NAD_binding_3"/>
    <property type="match status" value="1"/>
</dbReference>
<proteinExistence type="inferred from homology"/>
<reference evidence="14 15" key="2">
    <citation type="submission" date="2014-12" db="EMBL/GenBank/DDBJ databases">
        <authorList>
            <person name="Jaenicke S."/>
        </authorList>
    </citation>
    <scope>NUCLEOTIDE SEQUENCE [LARGE SCALE GENOMIC DNA]</scope>
</reference>
<dbReference type="PANTHER" id="PTHR43331:SF1">
    <property type="entry name" value="HOMOSERINE DEHYDROGENASE"/>
    <property type="match status" value="1"/>
</dbReference>
<evidence type="ECO:0000259" key="11">
    <source>
        <dbReference type="Pfam" id="PF03447"/>
    </source>
</evidence>
<name>A0A0K2X4G2_9HELI</name>
<reference evidence="12" key="1">
    <citation type="submission" date="2014-12" db="EMBL/GenBank/DDBJ databases">
        <title>Whole genome sequences of four Staphylococcus schleiferi canine isolates.</title>
        <authorList>
            <person name="Misic A.M."/>
            <person name="Cain C."/>
            <person name="Morris D.O."/>
            <person name="Rankin S."/>
            <person name="Beiting D."/>
        </authorList>
    </citation>
    <scope>NUCLEOTIDE SEQUENCE</scope>
    <source>
        <strain evidence="12">ASB13</strain>
        <strain evidence="13">ASB7</strain>
    </source>
</reference>
<dbReference type="SUPFAM" id="SSF51735">
    <property type="entry name" value="NAD(P)-binding Rossmann-fold domains"/>
    <property type="match status" value="1"/>
</dbReference>
<evidence type="ECO:0000256" key="2">
    <source>
        <dbReference type="ARBA" id="ARBA00005062"/>
    </source>
</evidence>
<dbReference type="GO" id="GO:0004412">
    <property type="term" value="F:homoserine dehydrogenase activity"/>
    <property type="evidence" value="ECO:0007669"/>
    <property type="project" value="UniProtKB-EC"/>
</dbReference>
<evidence type="ECO:0000313" key="15">
    <source>
        <dbReference type="Proteomes" id="UP000045175"/>
    </source>
</evidence>
<evidence type="ECO:0000256" key="6">
    <source>
        <dbReference type="ARBA" id="ARBA00022605"/>
    </source>
</evidence>
<evidence type="ECO:0000256" key="7">
    <source>
        <dbReference type="ARBA" id="ARBA00022697"/>
    </source>
</evidence>
<comment type="pathway">
    <text evidence="1">Amino-acid biosynthesis; L-threonine biosynthesis; L-threonine from L-aspartate: step 3/5.</text>
</comment>
<gene>
    <name evidence="12" type="ORF">HAL013_02410</name>
    <name evidence="13" type="ORF">HAL07_14110</name>
</gene>
<dbReference type="NCBIfam" id="NF004976">
    <property type="entry name" value="PRK06349.1"/>
    <property type="match status" value="1"/>
</dbReference>
<dbReference type="InterPro" id="IPR001342">
    <property type="entry name" value="HDH_cat"/>
</dbReference>
<comment type="pathway">
    <text evidence="2">Amino-acid biosynthesis; L-methionine biosynthesis via de novo pathway; L-homoserine from L-aspartate: step 3/3.</text>
</comment>
<dbReference type="UniPathway" id="UPA00050">
    <property type="reaction ID" value="UER00063"/>
</dbReference>
<dbReference type="PANTHER" id="PTHR43331">
    <property type="entry name" value="HOMOSERINE DEHYDROGENASE"/>
    <property type="match status" value="1"/>
</dbReference>
<dbReference type="SUPFAM" id="SSF55347">
    <property type="entry name" value="Glyceraldehyde-3-phosphate dehydrogenase-like, C-terminal domain"/>
    <property type="match status" value="1"/>
</dbReference>
<protein>
    <recommendedName>
        <fullName evidence="5">Homoserine dehydrogenase</fullName>
        <ecNumber evidence="4">1.1.1.3</ecNumber>
    </recommendedName>
</protein>
<evidence type="ECO:0000256" key="4">
    <source>
        <dbReference type="ARBA" id="ARBA00013213"/>
    </source>
</evidence>
<dbReference type="EC" id="1.1.1.3" evidence="4"/>
<evidence type="ECO:0000256" key="9">
    <source>
        <dbReference type="ARBA" id="ARBA00023167"/>
    </source>
</evidence>
<evidence type="ECO:0000256" key="8">
    <source>
        <dbReference type="ARBA" id="ARBA00023002"/>
    </source>
</evidence>
<dbReference type="Gene3D" id="3.30.360.10">
    <property type="entry name" value="Dihydrodipicolinate Reductase, domain 2"/>
    <property type="match status" value="1"/>
</dbReference>
<evidence type="ECO:0000313" key="13">
    <source>
        <dbReference type="EMBL" id="CRF52946.1"/>
    </source>
</evidence>
<dbReference type="Gene3D" id="3.40.50.720">
    <property type="entry name" value="NAD(P)-binding Rossmann-like Domain"/>
    <property type="match status" value="1"/>
</dbReference>
<comment type="similarity">
    <text evidence="3">Belongs to the homoserine dehydrogenase family.</text>
</comment>
<evidence type="ECO:0000256" key="1">
    <source>
        <dbReference type="ARBA" id="ARBA00005056"/>
    </source>
</evidence>
<dbReference type="GO" id="GO:0050661">
    <property type="term" value="F:NADP binding"/>
    <property type="evidence" value="ECO:0007669"/>
    <property type="project" value="InterPro"/>
</dbReference>
<evidence type="ECO:0000256" key="3">
    <source>
        <dbReference type="ARBA" id="ARBA00006753"/>
    </source>
</evidence>
<evidence type="ECO:0000313" key="12">
    <source>
        <dbReference type="EMBL" id="CRF42085.1"/>
    </source>
</evidence>
<dbReference type="EMBL" id="CDMG01000009">
    <property type="protein sequence ID" value="CRF52946.1"/>
    <property type="molecule type" value="Genomic_DNA"/>
</dbReference>
<organism evidence="12 15">
    <name type="scientific">Helicobacter ailurogastricus</name>
    <dbReference type="NCBI Taxonomy" id="1578720"/>
    <lineage>
        <taxon>Bacteria</taxon>
        <taxon>Pseudomonadati</taxon>
        <taxon>Campylobacterota</taxon>
        <taxon>Epsilonproteobacteria</taxon>
        <taxon>Campylobacterales</taxon>
        <taxon>Helicobacteraceae</taxon>
        <taxon>Helicobacter</taxon>
    </lineage>
</organism>
<keyword evidence="9" id="KW-0486">Methionine biosynthesis</keyword>
<sequence length="384" mass="40260">MVQIGIVGLGCVGLSVVEILNKHAALLEQRCGHALVVKRGVVRDLAKKRPPVDFALSASVDDLLNDPDINLIVELSGQVDLAYQLARHALKQGKGFVTANKAMLAKHQELIHQPIGFEASVGGGIPLIKALKEGLSANAILSIEGVLNGTCNFILEQMDLGQSFEVALQRAQELGYAEASAHLDTSGQDSAHKLLILASLAFGGKIALSSVEVRGIEGIANADLAHAKRLGCCVKLLAQAHQEKGGLTLSVGPVLLPQSHLLAQVKGVMNGAVVVGDSVGETFYYGAGAGGVATASAVVGDIVDFCKQRHTTQPKNLPPIALSPKAPKPHYVRLEQAMPKNIPATLHFCAGQSHIYTTQPTNTQDLQASLAHLGAGAQIYPLLA</sequence>
<dbReference type="FunFam" id="3.30.360.10:FF:000005">
    <property type="entry name" value="Homoserine dehydrogenase"/>
    <property type="match status" value="1"/>
</dbReference>
<evidence type="ECO:0000313" key="14">
    <source>
        <dbReference type="Proteomes" id="UP000043437"/>
    </source>
</evidence>
<dbReference type="Proteomes" id="UP000043437">
    <property type="component" value="Unassembled WGS sequence"/>
</dbReference>
<feature type="domain" description="Homoserine dehydrogenase catalytic" evidence="10">
    <location>
        <begin position="126"/>
        <end position="303"/>
    </location>
</feature>
<dbReference type="UniPathway" id="UPA00051">
    <property type="reaction ID" value="UER00465"/>
</dbReference>
<dbReference type="InterPro" id="IPR005106">
    <property type="entry name" value="Asp/hSer_DH_NAD-bd"/>
</dbReference>
<feature type="domain" description="Aspartate/homoserine dehydrogenase NAD-binding" evidence="11">
    <location>
        <begin position="8"/>
        <end position="109"/>
    </location>
</feature>
<dbReference type="InterPro" id="IPR036291">
    <property type="entry name" value="NAD(P)-bd_dom_sf"/>
</dbReference>
<keyword evidence="8 12" id="KW-0560">Oxidoreductase</keyword>
<dbReference type="RefSeq" id="WP_053940765.1">
    <property type="nucleotide sequence ID" value="NZ_BSCW01000011.1"/>
</dbReference>
<dbReference type="GeneID" id="82132324"/>
<dbReference type="Proteomes" id="UP000045175">
    <property type="component" value="Unassembled WGS sequence"/>
</dbReference>
<keyword evidence="7" id="KW-0791">Threonine biosynthesis</keyword>
<keyword evidence="6" id="KW-0028">Amino-acid biosynthesis</keyword>
<accession>A0A0K2X4G2</accession>
<evidence type="ECO:0000259" key="10">
    <source>
        <dbReference type="Pfam" id="PF00742"/>
    </source>
</evidence>
<dbReference type="GO" id="GO:0009088">
    <property type="term" value="P:threonine biosynthetic process"/>
    <property type="evidence" value="ECO:0007669"/>
    <property type="project" value="UniProtKB-UniPathway"/>
</dbReference>
<dbReference type="GO" id="GO:0009086">
    <property type="term" value="P:methionine biosynthetic process"/>
    <property type="evidence" value="ECO:0007669"/>
    <property type="project" value="UniProtKB-KW"/>
</dbReference>
<dbReference type="Pfam" id="PF00742">
    <property type="entry name" value="Homoserine_dh"/>
    <property type="match status" value="1"/>
</dbReference>